<dbReference type="RefSeq" id="WP_344313807.1">
    <property type="nucleotide sequence ID" value="NZ_BAAANY010000030.1"/>
</dbReference>
<proteinExistence type="predicted"/>
<dbReference type="Pfam" id="PF02627">
    <property type="entry name" value="CMD"/>
    <property type="match status" value="1"/>
</dbReference>
<dbReference type="PANTHER" id="PTHR34846:SF10">
    <property type="entry name" value="CYTOPLASMIC PROTEIN"/>
    <property type="match status" value="1"/>
</dbReference>
<dbReference type="NCBIfam" id="TIGR00778">
    <property type="entry name" value="ahpD_dom"/>
    <property type="match status" value="1"/>
</dbReference>
<sequence length="153" mass="16775">MSEYVIPTSRLNAREEAPHAYKAMLGFAQAAGEGLDPTIGDLLRIRASQLNGCAYCVDMHTRDAVEHGDTQRRVNNVPTWAESPLFTAKERAALRLTEAITLLTEGHVPDEVWQEAEKHFDPAELSRLVLSIAAINALNRIGVSTRMVPAVAV</sequence>
<gene>
    <name evidence="2" type="ORF">GCM10009765_62110</name>
</gene>
<feature type="domain" description="Carboxymuconolactone decarboxylase-like" evidence="1">
    <location>
        <begin position="18"/>
        <end position="98"/>
    </location>
</feature>
<dbReference type="InterPro" id="IPR003779">
    <property type="entry name" value="CMD-like"/>
</dbReference>
<dbReference type="Proteomes" id="UP001500618">
    <property type="component" value="Unassembled WGS sequence"/>
</dbReference>
<evidence type="ECO:0000313" key="3">
    <source>
        <dbReference type="Proteomes" id="UP001500618"/>
    </source>
</evidence>
<keyword evidence="3" id="KW-1185">Reference proteome</keyword>
<dbReference type="InterPro" id="IPR029032">
    <property type="entry name" value="AhpD-like"/>
</dbReference>
<name>A0ABP4UFU2_9ACTN</name>
<dbReference type="SUPFAM" id="SSF69118">
    <property type="entry name" value="AhpD-like"/>
    <property type="match status" value="1"/>
</dbReference>
<dbReference type="InterPro" id="IPR004675">
    <property type="entry name" value="AhpD_core"/>
</dbReference>
<dbReference type="Gene3D" id="1.20.1290.10">
    <property type="entry name" value="AhpD-like"/>
    <property type="match status" value="1"/>
</dbReference>
<dbReference type="PANTHER" id="PTHR34846">
    <property type="entry name" value="4-CARBOXYMUCONOLACTONE DECARBOXYLASE FAMILY PROTEIN (AFU_ORTHOLOGUE AFUA_6G11590)"/>
    <property type="match status" value="1"/>
</dbReference>
<reference evidence="3" key="1">
    <citation type="journal article" date="2019" name="Int. J. Syst. Evol. Microbiol.">
        <title>The Global Catalogue of Microorganisms (GCM) 10K type strain sequencing project: providing services to taxonomists for standard genome sequencing and annotation.</title>
        <authorList>
            <consortium name="The Broad Institute Genomics Platform"/>
            <consortium name="The Broad Institute Genome Sequencing Center for Infectious Disease"/>
            <person name="Wu L."/>
            <person name="Ma J."/>
        </authorList>
    </citation>
    <scope>NUCLEOTIDE SEQUENCE [LARGE SCALE GENOMIC DNA]</scope>
    <source>
        <strain evidence="3">JCM 14718</strain>
    </source>
</reference>
<organism evidence="2 3">
    <name type="scientific">Fodinicola feengrottensis</name>
    <dbReference type="NCBI Taxonomy" id="435914"/>
    <lineage>
        <taxon>Bacteria</taxon>
        <taxon>Bacillati</taxon>
        <taxon>Actinomycetota</taxon>
        <taxon>Actinomycetes</taxon>
        <taxon>Mycobacteriales</taxon>
        <taxon>Fodinicola</taxon>
    </lineage>
</organism>
<comment type="caution">
    <text evidence="2">The sequence shown here is derived from an EMBL/GenBank/DDBJ whole genome shotgun (WGS) entry which is preliminary data.</text>
</comment>
<evidence type="ECO:0000313" key="2">
    <source>
        <dbReference type="EMBL" id="GAA1704535.1"/>
    </source>
</evidence>
<protein>
    <submittedName>
        <fullName evidence="2">Carboxymuconolactone decarboxylase family protein</fullName>
    </submittedName>
</protein>
<accession>A0ABP4UFU2</accession>
<evidence type="ECO:0000259" key="1">
    <source>
        <dbReference type="Pfam" id="PF02627"/>
    </source>
</evidence>
<dbReference type="EMBL" id="BAAANY010000030">
    <property type="protein sequence ID" value="GAA1704535.1"/>
    <property type="molecule type" value="Genomic_DNA"/>
</dbReference>